<protein>
    <recommendedName>
        <fullName evidence="1">Protein kinase domain-containing protein</fullName>
    </recommendedName>
</protein>
<dbReference type="GO" id="GO:0044773">
    <property type="term" value="P:mitotic DNA damage checkpoint signaling"/>
    <property type="evidence" value="ECO:0007669"/>
    <property type="project" value="TreeGrafter"/>
</dbReference>
<comment type="caution">
    <text evidence="2">The sequence shown here is derived from an EMBL/GenBank/DDBJ whole genome shotgun (WGS) entry which is preliminary data.</text>
</comment>
<dbReference type="AlphaFoldDB" id="A0A9Q0MFR9"/>
<dbReference type="Pfam" id="PF00069">
    <property type="entry name" value="Pkinase"/>
    <property type="match status" value="1"/>
</dbReference>
<dbReference type="GO" id="GO:0005524">
    <property type="term" value="F:ATP binding"/>
    <property type="evidence" value="ECO:0007669"/>
    <property type="project" value="InterPro"/>
</dbReference>
<dbReference type="EMBL" id="JAPWDV010000001">
    <property type="protein sequence ID" value="KAJ6224734.1"/>
    <property type="molecule type" value="Genomic_DNA"/>
</dbReference>
<gene>
    <name evidence="2" type="ORF">RDWZM_003279</name>
</gene>
<dbReference type="GO" id="GO:0005634">
    <property type="term" value="C:nucleus"/>
    <property type="evidence" value="ECO:0007669"/>
    <property type="project" value="TreeGrafter"/>
</dbReference>
<feature type="domain" description="Protein kinase" evidence="1">
    <location>
        <begin position="32"/>
        <end position="297"/>
    </location>
</feature>
<dbReference type="InterPro" id="IPR000719">
    <property type="entry name" value="Prot_kinase_dom"/>
</dbReference>
<dbReference type="SMART" id="SM00220">
    <property type="entry name" value="S_TKc"/>
    <property type="match status" value="1"/>
</dbReference>
<evidence type="ECO:0000313" key="2">
    <source>
        <dbReference type="EMBL" id="KAJ6224734.1"/>
    </source>
</evidence>
<sequence length="304" mass="34104">MSKHGSSPKTNDFGTTPIIAPQVRDHLKKYNYDVVEYLCNGSTCSVYKIIDQGRKRFAAAKVMEIAKLPALVREQLLPNELSIVRQIQHTNIIRTEQVFSLTAYAVIVTEFATDGDLITYIEGASQPDLISAKRWFVQVTQALKYLHGKGIAHRDIKAENVLLFGQIAKLADFGYAICCLDNKGEIMLCTSCCGTLEYKAPEILICTTPYNALISDCFSLGVLLYVLVTHQFPFGSGDDIRTTSGLKALYNGITHKAWQPNDIIARQYRLHCLLCQLLNPDIKERISAAQALEHQWIVEYKDVK</sequence>
<dbReference type="Proteomes" id="UP001142055">
    <property type="component" value="Chromosome 1"/>
</dbReference>
<dbReference type="GO" id="GO:0004674">
    <property type="term" value="F:protein serine/threonine kinase activity"/>
    <property type="evidence" value="ECO:0007669"/>
    <property type="project" value="TreeGrafter"/>
</dbReference>
<dbReference type="PANTHER" id="PTHR44167:SF30">
    <property type="entry name" value="PHOSPHORYLASE KINASE"/>
    <property type="match status" value="1"/>
</dbReference>
<dbReference type="InterPro" id="IPR008271">
    <property type="entry name" value="Ser/Thr_kinase_AS"/>
</dbReference>
<dbReference type="PANTHER" id="PTHR44167">
    <property type="entry name" value="OVARIAN-SPECIFIC SERINE/THREONINE-PROTEIN KINASE LOK-RELATED"/>
    <property type="match status" value="1"/>
</dbReference>
<dbReference type="PROSITE" id="PS00108">
    <property type="entry name" value="PROTEIN_KINASE_ST"/>
    <property type="match status" value="1"/>
</dbReference>
<proteinExistence type="predicted"/>
<reference evidence="2" key="1">
    <citation type="submission" date="2022-12" db="EMBL/GenBank/DDBJ databases">
        <title>Genome assemblies of Blomia tropicalis.</title>
        <authorList>
            <person name="Cui Y."/>
        </authorList>
    </citation>
    <scope>NUCLEOTIDE SEQUENCE</scope>
    <source>
        <tissue evidence="2">Adult mites</tissue>
    </source>
</reference>
<dbReference type="Gene3D" id="1.10.510.10">
    <property type="entry name" value="Transferase(Phosphotransferase) domain 1"/>
    <property type="match status" value="1"/>
</dbReference>
<dbReference type="PROSITE" id="PS50011">
    <property type="entry name" value="PROTEIN_KINASE_DOM"/>
    <property type="match status" value="1"/>
</dbReference>
<evidence type="ECO:0000313" key="3">
    <source>
        <dbReference type="Proteomes" id="UP001142055"/>
    </source>
</evidence>
<dbReference type="OMA" id="NFVQKCQ"/>
<evidence type="ECO:0000259" key="1">
    <source>
        <dbReference type="PROSITE" id="PS50011"/>
    </source>
</evidence>
<dbReference type="InterPro" id="IPR011009">
    <property type="entry name" value="Kinase-like_dom_sf"/>
</dbReference>
<dbReference type="SUPFAM" id="SSF56112">
    <property type="entry name" value="Protein kinase-like (PK-like)"/>
    <property type="match status" value="1"/>
</dbReference>
<name>A0A9Q0MFR9_BLOTA</name>
<organism evidence="2 3">
    <name type="scientific">Blomia tropicalis</name>
    <name type="common">Mite</name>
    <dbReference type="NCBI Taxonomy" id="40697"/>
    <lineage>
        <taxon>Eukaryota</taxon>
        <taxon>Metazoa</taxon>
        <taxon>Ecdysozoa</taxon>
        <taxon>Arthropoda</taxon>
        <taxon>Chelicerata</taxon>
        <taxon>Arachnida</taxon>
        <taxon>Acari</taxon>
        <taxon>Acariformes</taxon>
        <taxon>Sarcoptiformes</taxon>
        <taxon>Astigmata</taxon>
        <taxon>Glycyphagoidea</taxon>
        <taxon>Echimyopodidae</taxon>
        <taxon>Blomia</taxon>
    </lineage>
</organism>
<keyword evidence="3" id="KW-1185">Reference proteome</keyword>
<accession>A0A9Q0MFR9</accession>